<dbReference type="AlphaFoldDB" id="A0A8S4ENL0"/>
<gene>
    <name evidence="1" type="ORF">PLXY2_LOCUS6189</name>
</gene>
<dbReference type="Proteomes" id="UP000653454">
    <property type="component" value="Unassembled WGS sequence"/>
</dbReference>
<keyword evidence="2" id="KW-1185">Reference proteome</keyword>
<evidence type="ECO:0000313" key="2">
    <source>
        <dbReference type="Proteomes" id="UP000653454"/>
    </source>
</evidence>
<name>A0A8S4ENL0_PLUXY</name>
<evidence type="ECO:0000313" key="1">
    <source>
        <dbReference type="EMBL" id="CAG9116910.1"/>
    </source>
</evidence>
<sequence length="278" mass="31776">MKNHQDCQKIITINLDEVDFSKVNVKSFGNNMKSLDYHKAAKTTKLIEESLTNSEINVKNNSSKASLKNSTIRNKRFLRLYRKCNSMSDIQEKKSVSLPLNKITIKDFFEILGLKQTLVDAMDGVVEKKILECLSEMKSWVSEISPRQALLVFLLSNKKDTPSLVKLRPVVLQAIAVNRITRSSELDIEIEVIEKEQICPIVIQQDNPVVLHKQNFLLDELVWIAKTTASDYKRPFNEDSEKLLKSLLSKRKKLNPSYLRVMARYVGLGLLKSPGKNL</sequence>
<dbReference type="EMBL" id="CAJHNJ030000019">
    <property type="protein sequence ID" value="CAG9116910.1"/>
    <property type="molecule type" value="Genomic_DNA"/>
</dbReference>
<protein>
    <submittedName>
        <fullName evidence="1">(diamondback moth) hypothetical protein</fullName>
    </submittedName>
</protein>
<comment type="caution">
    <text evidence="1">The sequence shown here is derived from an EMBL/GenBank/DDBJ whole genome shotgun (WGS) entry which is preliminary data.</text>
</comment>
<reference evidence="1" key="1">
    <citation type="submission" date="2020-11" db="EMBL/GenBank/DDBJ databases">
        <authorList>
            <person name="Whiteford S."/>
        </authorList>
    </citation>
    <scope>NUCLEOTIDE SEQUENCE</scope>
</reference>
<proteinExistence type="predicted"/>
<accession>A0A8S4ENL0</accession>
<organism evidence="1 2">
    <name type="scientific">Plutella xylostella</name>
    <name type="common">Diamondback moth</name>
    <name type="synonym">Plutella maculipennis</name>
    <dbReference type="NCBI Taxonomy" id="51655"/>
    <lineage>
        <taxon>Eukaryota</taxon>
        <taxon>Metazoa</taxon>
        <taxon>Ecdysozoa</taxon>
        <taxon>Arthropoda</taxon>
        <taxon>Hexapoda</taxon>
        <taxon>Insecta</taxon>
        <taxon>Pterygota</taxon>
        <taxon>Neoptera</taxon>
        <taxon>Endopterygota</taxon>
        <taxon>Lepidoptera</taxon>
        <taxon>Glossata</taxon>
        <taxon>Ditrysia</taxon>
        <taxon>Yponomeutoidea</taxon>
        <taxon>Plutellidae</taxon>
        <taxon>Plutella</taxon>
    </lineage>
</organism>